<keyword evidence="3" id="KW-0808">Transferase</keyword>
<dbReference type="InterPro" id="IPR002376">
    <property type="entry name" value="Formyl_transf_N"/>
</dbReference>
<feature type="region of interest" description="Disordered" evidence="5">
    <location>
        <begin position="1115"/>
        <end position="1146"/>
    </location>
</feature>
<dbReference type="OrthoDB" id="347657at2759"/>
<dbReference type="PANTHER" id="PTHR43369">
    <property type="entry name" value="PHOSPHORIBOSYLGLYCINAMIDE FORMYLTRANSFERASE"/>
    <property type="match status" value="1"/>
</dbReference>
<dbReference type="SMART" id="SM00220">
    <property type="entry name" value="S_TKc"/>
    <property type="match status" value="1"/>
</dbReference>
<evidence type="ECO:0000313" key="7">
    <source>
        <dbReference type="EMBL" id="PPQ98076.1"/>
    </source>
</evidence>
<name>A0A409Y4V2_9AGAR</name>
<evidence type="ECO:0000256" key="5">
    <source>
        <dbReference type="SAM" id="MobiDB-lite"/>
    </source>
</evidence>
<gene>
    <name evidence="7" type="ORF">CVT26_003302</name>
</gene>
<keyword evidence="8" id="KW-1185">Reference proteome</keyword>
<dbReference type="Pfam" id="PF00551">
    <property type="entry name" value="Formyl_trans_N"/>
    <property type="match status" value="1"/>
</dbReference>
<dbReference type="Gene3D" id="3.30.200.20">
    <property type="entry name" value="Phosphorylase Kinase, domain 1"/>
    <property type="match status" value="1"/>
</dbReference>
<organism evidence="7 8">
    <name type="scientific">Gymnopilus dilepis</name>
    <dbReference type="NCBI Taxonomy" id="231916"/>
    <lineage>
        <taxon>Eukaryota</taxon>
        <taxon>Fungi</taxon>
        <taxon>Dikarya</taxon>
        <taxon>Basidiomycota</taxon>
        <taxon>Agaricomycotina</taxon>
        <taxon>Agaricomycetes</taxon>
        <taxon>Agaricomycetidae</taxon>
        <taxon>Agaricales</taxon>
        <taxon>Agaricineae</taxon>
        <taxon>Hymenogastraceae</taxon>
        <taxon>Gymnopilus</taxon>
    </lineage>
</organism>
<sequence length="1332" mass="146832">MSPPKRRIVVLISGSGTNLQALIDALNTPALPDAEISLVLSNKKAAYGLTRAAEAKPPIPTAYLPFRKQVQKREEYDAEVAKIVLRAKPDIIVLAGWMHILTEEFLDIVHGEKKIDGEEDITPTKPVPVVNLHPALPGQFDGAHAIERAFEAFTKGEITKSGAMVHHVVKEVDRGEPIVVREVPFVQGESLEDYEARLHAVEHEIIVEGTKKVLDENELESACQTRPNFHRWNRFPLLRIPTLHCLLSPGGSPSYKHHRYIAHSRAPSILYSLSNLHISTWRPSPCPVGVLCGIQSSSLAQLRDDHMAAPRAWRRAQYSLFTPPNSSSLLDSNPISPRLEVGNIDAVPFSVSICFSFRVLDFAECIYAPKSMSFPCFLTFISQQNFADLFDGLGLHVPPAKEKQEPWRTPGARSPDTSYEIEAMIYTVPPSSKADRDDQSYTNMKDLDPEWKHNEIEEIMVMSPKRPGGLATIHEEATELSINVTINDKVGARLATITAFCLLDSVQATPLLSDFVIEDLDPTCSREDPTFNTKICTKRDDKSGKKYLIKRRRIKKDSSWVERDILQSLTSRTLPFVEYLHWTIQNGEYEYGIIVGSLVISFGVNLDIPQDYHPGITLAELVAQQGPLGSHRAMFYASELVSVISSLHDAGIVHRDIHPRNIVLDAKGHIVLTNFAHAETLAGKHSGSSEGSITWNLDDFKLNEYRAPELYLGWRHDGAVDCWSFGMILYFMFFARNPYNGSETEDDRWFYDRVVGFEIPTEALRLVHPMARDLVLKCLERNASMRWTMHKIKTHGYFGQVDWDQVHARKLDVPSFGGLAIEVNLTNNVSEAQKRRLSLNPLLLDNSDRQSLVELGNTLRRSNSLREASSDGRHGMDIPRSAPNPHVSHVLKPAVNISIPTIIHEEDESTSISASTGHICEERHPRPTEEASASADTMSRFWADIDRDEEGKAASSISLEFGASNGAPYTNAPKLRKHRSAIQTTHRLFNLSTSSFHKKLRRKPRSTGALQQQQSKPIPPIEGLPNGIHQIGSGIGFTYNVPNAAAASKVSVCSIVPPTCTHLQLFQGRFGRRGLALGGRKVGKEREKGKVKGQAMAVEDVVIDVSSAGVDHEEGMVHASESDDRLDDGPSQDLGMAPQAQGQGRQEVGNGTFIREMYRTPSWILSPPENVPSPMALVNSNLAGTGTIASPSTTTNSPAETELLTPATLVNLNSTLPLPSSGELEYGEEEEVTISIPKGLQIDLDLGLREGNQEHNHDPDISDLASDCAPDSTLRLVPRASVPMEMRLSYAGGGGGDACGGGGGGRGGAEYDYEDSLCSERDTSLAVTAEPY</sequence>
<evidence type="ECO:0000313" key="8">
    <source>
        <dbReference type="Proteomes" id="UP000284706"/>
    </source>
</evidence>
<dbReference type="STRING" id="231916.A0A409Y4V2"/>
<evidence type="ECO:0000256" key="2">
    <source>
        <dbReference type="ARBA" id="ARBA00012254"/>
    </source>
</evidence>
<dbReference type="InterPro" id="IPR036477">
    <property type="entry name" value="Formyl_transf_N_sf"/>
</dbReference>
<dbReference type="InterPro" id="IPR004607">
    <property type="entry name" value="GART"/>
</dbReference>
<dbReference type="EC" id="2.1.2.2" evidence="2"/>
<dbReference type="SUPFAM" id="SSF53328">
    <property type="entry name" value="Formyltransferase"/>
    <property type="match status" value="1"/>
</dbReference>
<dbReference type="InterPro" id="IPR000719">
    <property type="entry name" value="Prot_kinase_dom"/>
</dbReference>
<dbReference type="GO" id="GO:0005524">
    <property type="term" value="F:ATP binding"/>
    <property type="evidence" value="ECO:0007669"/>
    <property type="project" value="InterPro"/>
</dbReference>
<dbReference type="EMBL" id="NHYE01001149">
    <property type="protein sequence ID" value="PPQ98076.1"/>
    <property type="molecule type" value="Genomic_DNA"/>
</dbReference>
<evidence type="ECO:0000256" key="4">
    <source>
        <dbReference type="ARBA" id="ARBA00022755"/>
    </source>
</evidence>
<dbReference type="GO" id="GO:0004672">
    <property type="term" value="F:protein kinase activity"/>
    <property type="evidence" value="ECO:0007669"/>
    <property type="project" value="InterPro"/>
</dbReference>
<evidence type="ECO:0000256" key="3">
    <source>
        <dbReference type="ARBA" id="ARBA00022679"/>
    </source>
</evidence>
<dbReference type="Proteomes" id="UP000284706">
    <property type="component" value="Unassembled WGS sequence"/>
</dbReference>
<comment type="pathway">
    <text evidence="1">Purine metabolism; IMP biosynthesis via de novo pathway; N(2)-formyl-N(1)-(5-phospho-D-ribosyl)glycinamide from N(1)-(5-phospho-D-ribosyl)glycinamide (10-formyl THF route): step 1/1.</text>
</comment>
<dbReference type="HAMAP" id="MF_01930">
    <property type="entry name" value="PurN"/>
    <property type="match status" value="1"/>
</dbReference>
<dbReference type="GO" id="GO:0005737">
    <property type="term" value="C:cytoplasm"/>
    <property type="evidence" value="ECO:0007669"/>
    <property type="project" value="TreeGrafter"/>
</dbReference>
<feature type="domain" description="Protein kinase" evidence="6">
    <location>
        <begin position="500"/>
        <end position="798"/>
    </location>
</feature>
<dbReference type="GO" id="GO:0006189">
    <property type="term" value="P:'de novo' IMP biosynthetic process"/>
    <property type="evidence" value="ECO:0007669"/>
    <property type="project" value="InterPro"/>
</dbReference>
<accession>A0A409Y4V2</accession>
<dbReference type="SUPFAM" id="SSF56112">
    <property type="entry name" value="Protein kinase-like (PK-like)"/>
    <property type="match status" value="1"/>
</dbReference>
<dbReference type="GO" id="GO:0004644">
    <property type="term" value="F:phosphoribosylglycinamide formyltransferase activity"/>
    <property type="evidence" value="ECO:0007669"/>
    <property type="project" value="UniProtKB-EC"/>
</dbReference>
<evidence type="ECO:0000256" key="1">
    <source>
        <dbReference type="ARBA" id="ARBA00005054"/>
    </source>
</evidence>
<protein>
    <recommendedName>
        <fullName evidence="2">phosphoribosylglycinamide formyltransferase 1</fullName>
        <ecNumber evidence="2">2.1.2.2</ecNumber>
    </recommendedName>
</protein>
<evidence type="ECO:0000259" key="6">
    <source>
        <dbReference type="PROSITE" id="PS50011"/>
    </source>
</evidence>
<dbReference type="CDD" id="cd08645">
    <property type="entry name" value="FMT_core_GART"/>
    <property type="match status" value="1"/>
</dbReference>
<dbReference type="PANTHER" id="PTHR43369:SF2">
    <property type="entry name" value="PHOSPHORIBOSYLGLYCINAMIDE FORMYLTRANSFERASE"/>
    <property type="match status" value="1"/>
</dbReference>
<dbReference type="Pfam" id="PF00069">
    <property type="entry name" value="Pkinase"/>
    <property type="match status" value="1"/>
</dbReference>
<dbReference type="InterPro" id="IPR011009">
    <property type="entry name" value="Kinase-like_dom_sf"/>
</dbReference>
<dbReference type="Gene3D" id="1.10.510.10">
    <property type="entry name" value="Transferase(Phosphotransferase) domain 1"/>
    <property type="match status" value="1"/>
</dbReference>
<comment type="caution">
    <text evidence="7">The sequence shown here is derived from an EMBL/GenBank/DDBJ whole genome shotgun (WGS) entry which is preliminary data.</text>
</comment>
<keyword evidence="4" id="KW-0658">Purine biosynthesis</keyword>
<dbReference type="NCBIfam" id="TIGR00639">
    <property type="entry name" value="PurN"/>
    <property type="match status" value="1"/>
</dbReference>
<feature type="region of interest" description="Disordered" evidence="5">
    <location>
        <begin position="1001"/>
        <end position="1023"/>
    </location>
</feature>
<dbReference type="InParanoid" id="A0A409Y4V2"/>
<reference evidence="7 8" key="1">
    <citation type="journal article" date="2018" name="Evol. Lett.">
        <title>Horizontal gene cluster transfer increased hallucinogenic mushroom diversity.</title>
        <authorList>
            <person name="Reynolds H.T."/>
            <person name="Vijayakumar V."/>
            <person name="Gluck-Thaler E."/>
            <person name="Korotkin H.B."/>
            <person name="Matheny P.B."/>
            <person name="Slot J.C."/>
        </authorList>
    </citation>
    <scope>NUCLEOTIDE SEQUENCE [LARGE SCALE GENOMIC DNA]</scope>
    <source>
        <strain evidence="7 8">SRW20</strain>
    </source>
</reference>
<dbReference type="Gene3D" id="3.40.50.170">
    <property type="entry name" value="Formyl transferase, N-terminal domain"/>
    <property type="match status" value="1"/>
</dbReference>
<dbReference type="PROSITE" id="PS50011">
    <property type="entry name" value="PROTEIN_KINASE_DOM"/>
    <property type="match status" value="1"/>
</dbReference>
<proteinExistence type="inferred from homology"/>